<feature type="transmembrane region" description="Helical" evidence="1">
    <location>
        <begin position="252"/>
        <end position="268"/>
    </location>
</feature>
<feature type="transmembrane region" description="Helical" evidence="1">
    <location>
        <begin position="176"/>
        <end position="200"/>
    </location>
</feature>
<feature type="transmembrane region" description="Helical" evidence="1">
    <location>
        <begin position="20"/>
        <end position="39"/>
    </location>
</feature>
<organism evidence="2 3">
    <name type="scientific">Lepidopterella palustris CBS 459.81</name>
    <dbReference type="NCBI Taxonomy" id="1314670"/>
    <lineage>
        <taxon>Eukaryota</taxon>
        <taxon>Fungi</taxon>
        <taxon>Dikarya</taxon>
        <taxon>Ascomycota</taxon>
        <taxon>Pezizomycotina</taxon>
        <taxon>Dothideomycetes</taxon>
        <taxon>Pleosporomycetidae</taxon>
        <taxon>Mytilinidiales</taxon>
        <taxon>Argynnaceae</taxon>
        <taxon>Lepidopterella</taxon>
    </lineage>
</organism>
<feature type="transmembrane region" description="Helical" evidence="1">
    <location>
        <begin position="212"/>
        <end position="232"/>
    </location>
</feature>
<dbReference type="OrthoDB" id="5341867at2759"/>
<evidence type="ECO:0000313" key="2">
    <source>
        <dbReference type="EMBL" id="OCK81696.1"/>
    </source>
</evidence>
<keyword evidence="3" id="KW-1185">Reference proteome</keyword>
<keyword evidence="1" id="KW-1133">Transmembrane helix</keyword>
<keyword evidence="1" id="KW-0812">Transmembrane</keyword>
<feature type="transmembrane region" description="Helical" evidence="1">
    <location>
        <begin position="51"/>
        <end position="71"/>
    </location>
</feature>
<proteinExistence type="predicted"/>
<feature type="transmembrane region" description="Helical" evidence="1">
    <location>
        <begin position="83"/>
        <end position="104"/>
    </location>
</feature>
<evidence type="ECO:0000313" key="3">
    <source>
        <dbReference type="Proteomes" id="UP000250266"/>
    </source>
</evidence>
<accession>A0A8E2ECZ5</accession>
<sequence length="371" mass="42053">MKGLWALKVHLTGTSFKGNYELARIIIDIIFFVAIIYAWTRQPAREKKRKAYHGIIYSADILLAWYLLTLIDLFLHEARLNATYGYILFYFFIACLKFAADFLILAGTHRVTSGLLFYQIKKAKIWHLVGEFIIIVLMITALYYLGSLLADEILWLQVADSDAIQSVNTRKNKLEAAFVILQFFLTLMTLAATMLSAWIYLDDDSEIPRQSYIAVAATGTLWIRSFSELVIVLRYDLLQHAMPKGTPIARDVIYGLCTVVFLILMAIVQQNLSAYEASHPIEAQIEEDSRVHLIGIVNAAAAAGEQLPAVSAAIATMRGNSRNALSDLTKQDFDNLRAAERTRLQQLHLDYLNRLDQKYGHMAPVDRTREI</sequence>
<dbReference type="EMBL" id="KV744911">
    <property type="protein sequence ID" value="OCK81696.1"/>
    <property type="molecule type" value="Genomic_DNA"/>
</dbReference>
<keyword evidence="1" id="KW-0472">Membrane</keyword>
<dbReference type="Proteomes" id="UP000250266">
    <property type="component" value="Unassembled WGS sequence"/>
</dbReference>
<feature type="transmembrane region" description="Helical" evidence="1">
    <location>
        <begin position="125"/>
        <end position="146"/>
    </location>
</feature>
<protein>
    <submittedName>
        <fullName evidence="2">Uncharacterized protein</fullName>
    </submittedName>
</protein>
<name>A0A8E2ECZ5_9PEZI</name>
<gene>
    <name evidence="2" type="ORF">K432DRAFT_403557</name>
</gene>
<evidence type="ECO:0000256" key="1">
    <source>
        <dbReference type="SAM" id="Phobius"/>
    </source>
</evidence>
<reference evidence="2 3" key="1">
    <citation type="journal article" date="2016" name="Nat. Commun.">
        <title>Ectomycorrhizal ecology is imprinted in the genome of the dominant symbiotic fungus Cenococcum geophilum.</title>
        <authorList>
            <consortium name="DOE Joint Genome Institute"/>
            <person name="Peter M."/>
            <person name="Kohler A."/>
            <person name="Ohm R.A."/>
            <person name="Kuo A."/>
            <person name="Krutzmann J."/>
            <person name="Morin E."/>
            <person name="Arend M."/>
            <person name="Barry K.W."/>
            <person name="Binder M."/>
            <person name="Choi C."/>
            <person name="Clum A."/>
            <person name="Copeland A."/>
            <person name="Grisel N."/>
            <person name="Haridas S."/>
            <person name="Kipfer T."/>
            <person name="LaButti K."/>
            <person name="Lindquist E."/>
            <person name="Lipzen A."/>
            <person name="Maire R."/>
            <person name="Meier B."/>
            <person name="Mihaltcheva S."/>
            <person name="Molinier V."/>
            <person name="Murat C."/>
            <person name="Poggeler S."/>
            <person name="Quandt C.A."/>
            <person name="Sperisen C."/>
            <person name="Tritt A."/>
            <person name="Tisserant E."/>
            <person name="Crous P.W."/>
            <person name="Henrissat B."/>
            <person name="Nehls U."/>
            <person name="Egli S."/>
            <person name="Spatafora J.W."/>
            <person name="Grigoriev I.V."/>
            <person name="Martin F.M."/>
        </authorList>
    </citation>
    <scope>NUCLEOTIDE SEQUENCE [LARGE SCALE GENOMIC DNA]</scope>
    <source>
        <strain evidence="2 3">CBS 459.81</strain>
    </source>
</reference>
<dbReference type="AlphaFoldDB" id="A0A8E2ECZ5"/>